<sequence length="755" mass="83513">MVIVSLVDSVCNPSTVPVNSSSPGIQGCTQARPGILLGPQSDRVELWEPRSLPGFPSPPRSQGCTQARPGIPLRSHRGKDYQEGTSSGYRHRGDYQFTLKPNQCSRCLGFGHWARHCRDPVVCRNCRKVGHRSYQCIRPPTIPSRMNITQQHPRQSVPSSTFFVEIHRSREFHQSVEFLQRCVIGKWMGPSDLNWKVIKEGLQSRWRGIKGWRFISLSPNSFLIRTPSITARNLILAERRLFLQEGLLEFQRWSHDMGMSRPSMVNMTLILKGIPLQWRDSLSLRKMVESFGKICHVKEEIKNGEVLPLVKVEMKVIVGRPIPSKIIVSASSESFWVDIVSCASSGKEKYVDVLKKNIPVSPQPIPHTVQTTPPSSSINELSASQLIIDSVIRSDSVINPASVVSQGVTQGPIFRASSGTRATTKSACVWTAGNHNSFPNRDRPDRCNSNRASIDGNISDCINSHNWQIVNRRRHPSVLNSLALNLVESQLIASNNLSNPAIIADQDSMPFIRHMDGLHISNFANTEFESIVSPPLIDDPIGSQGGFAGKGCSHQTVAINDAITVNRIAHRTKRTVVGLGLAVGPKMQWRPKGLKVSRSDSNPSISRVFNRLHSDLNISSLNVQTPNEAPKQWLLSPMMRPHNSCSPNGFGGNVADSDLSHIIQVLIEIFGGLTNAKLLKGLSWRISDVLARADELGFLGASMSPFLSRLQQLMAEDREKSPKSALVPVSLQVPAAMTSNRRLGLVEAPESFTTF</sequence>
<organism evidence="3 4">
    <name type="scientific">Acorus calamus</name>
    <name type="common">Sweet flag</name>
    <dbReference type="NCBI Taxonomy" id="4465"/>
    <lineage>
        <taxon>Eukaryota</taxon>
        <taxon>Viridiplantae</taxon>
        <taxon>Streptophyta</taxon>
        <taxon>Embryophyta</taxon>
        <taxon>Tracheophyta</taxon>
        <taxon>Spermatophyta</taxon>
        <taxon>Magnoliopsida</taxon>
        <taxon>Liliopsida</taxon>
        <taxon>Acoraceae</taxon>
        <taxon>Acorus</taxon>
    </lineage>
</organism>
<dbReference type="InterPro" id="IPR036875">
    <property type="entry name" value="Znf_CCHC_sf"/>
</dbReference>
<name>A0AAV9FFM7_ACOCL</name>
<feature type="domain" description="CCHC-type" evidence="2">
    <location>
        <begin position="103"/>
        <end position="119"/>
    </location>
</feature>
<evidence type="ECO:0000313" key="3">
    <source>
        <dbReference type="EMBL" id="KAK1324838.1"/>
    </source>
</evidence>
<dbReference type="GO" id="GO:0003676">
    <property type="term" value="F:nucleic acid binding"/>
    <property type="evidence" value="ECO:0007669"/>
    <property type="project" value="InterPro"/>
</dbReference>
<feature type="domain" description="CCHC-type" evidence="2">
    <location>
        <begin position="122"/>
        <end position="138"/>
    </location>
</feature>
<dbReference type="AlphaFoldDB" id="A0AAV9FFM7"/>
<evidence type="ECO:0000313" key="4">
    <source>
        <dbReference type="Proteomes" id="UP001180020"/>
    </source>
</evidence>
<dbReference type="Gene3D" id="4.10.60.10">
    <property type="entry name" value="Zinc finger, CCHC-type"/>
    <property type="match status" value="1"/>
</dbReference>
<dbReference type="GO" id="GO:0008270">
    <property type="term" value="F:zinc ion binding"/>
    <property type="evidence" value="ECO:0007669"/>
    <property type="project" value="InterPro"/>
</dbReference>
<reference evidence="3" key="1">
    <citation type="journal article" date="2023" name="Nat. Commun.">
        <title>Diploid and tetraploid genomes of Acorus and the evolution of monocots.</title>
        <authorList>
            <person name="Ma L."/>
            <person name="Liu K.W."/>
            <person name="Li Z."/>
            <person name="Hsiao Y.Y."/>
            <person name="Qi Y."/>
            <person name="Fu T."/>
            <person name="Tang G.D."/>
            <person name="Zhang D."/>
            <person name="Sun W.H."/>
            <person name="Liu D.K."/>
            <person name="Li Y."/>
            <person name="Chen G.Z."/>
            <person name="Liu X.D."/>
            <person name="Liao X.Y."/>
            <person name="Jiang Y.T."/>
            <person name="Yu X."/>
            <person name="Hao Y."/>
            <person name="Huang J."/>
            <person name="Zhao X.W."/>
            <person name="Ke S."/>
            <person name="Chen Y.Y."/>
            <person name="Wu W.L."/>
            <person name="Hsu J.L."/>
            <person name="Lin Y.F."/>
            <person name="Huang M.D."/>
            <person name="Li C.Y."/>
            <person name="Huang L."/>
            <person name="Wang Z.W."/>
            <person name="Zhao X."/>
            <person name="Zhong W.Y."/>
            <person name="Peng D.H."/>
            <person name="Ahmad S."/>
            <person name="Lan S."/>
            <person name="Zhang J.S."/>
            <person name="Tsai W.C."/>
            <person name="Van de Peer Y."/>
            <person name="Liu Z.J."/>
        </authorList>
    </citation>
    <scope>NUCLEOTIDE SEQUENCE</scope>
    <source>
        <strain evidence="3">CP</strain>
    </source>
</reference>
<accession>A0AAV9FFM7</accession>
<dbReference type="SMART" id="SM00343">
    <property type="entry name" value="ZnF_C2HC"/>
    <property type="match status" value="2"/>
</dbReference>
<keyword evidence="4" id="KW-1185">Reference proteome</keyword>
<comment type="caution">
    <text evidence="3">The sequence shown here is derived from an EMBL/GenBank/DDBJ whole genome shotgun (WGS) entry which is preliminary data.</text>
</comment>
<proteinExistence type="predicted"/>
<gene>
    <name evidence="3" type="ORF">QJS10_CPA01g01236</name>
</gene>
<dbReference type="InterPro" id="IPR001878">
    <property type="entry name" value="Znf_CCHC"/>
</dbReference>
<evidence type="ECO:0000259" key="2">
    <source>
        <dbReference type="SMART" id="SM00343"/>
    </source>
</evidence>
<evidence type="ECO:0000256" key="1">
    <source>
        <dbReference type="SAM" id="MobiDB-lite"/>
    </source>
</evidence>
<dbReference type="EMBL" id="JAUJYO010000001">
    <property type="protein sequence ID" value="KAK1324838.1"/>
    <property type="molecule type" value="Genomic_DNA"/>
</dbReference>
<dbReference type="SUPFAM" id="SSF57756">
    <property type="entry name" value="Retrovirus zinc finger-like domains"/>
    <property type="match status" value="1"/>
</dbReference>
<dbReference type="Proteomes" id="UP001180020">
    <property type="component" value="Unassembled WGS sequence"/>
</dbReference>
<feature type="region of interest" description="Disordered" evidence="1">
    <location>
        <begin position="53"/>
        <end position="87"/>
    </location>
</feature>
<reference evidence="3" key="2">
    <citation type="submission" date="2023-06" db="EMBL/GenBank/DDBJ databases">
        <authorList>
            <person name="Ma L."/>
            <person name="Liu K.-W."/>
            <person name="Li Z."/>
            <person name="Hsiao Y.-Y."/>
            <person name="Qi Y."/>
            <person name="Fu T."/>
            <person name="Tang G."/>
            <person name="Zhang D."/>
            <person name="Sun W.-H."/>
            <person name="Liu D.-K."/>
            <person name="Li Y."/>
            <person name="Chen G.-Z."/>
            <person name="Liu X.-D."/>
            <person name="Liao X.-Y."/>
            <person name="Jiang Y.-T."/>
            <person name="Yu X."/>
            <person name="Hao Y."/>
            <person name="Huang J."/>
            <person name="Zhao X.-W."/>
            <person name="Ke S."/>
            <person name="Chen Y.-Y."/>
            <person name="Wu W.-L."/>
            <person name="Hsu J.-L."/>
            <person name="Lin Y.-F."/>
            <person name="Huang M.-D."/>
            <person name="Li C.-Y."/>
            <person name="Huang L."/>
            <person name="Wang Z.-W."/>
            <person name="Zhao X."/>
            <person name="Zhong W.-Y."/>
            <person name="Peng D.-H."/>
            <person name="Ahmad S."/>
            <person name="Lan S."/>
            <person name="Zhang J.-S."/>
            <person name="Tsai W.-C."/>
            <person name="Van De Peer Y."/>
            <person name="Liu Z.-J."/>
        </authorList>
    </citation>
    <scope>NUCLEOTIDE SEQUENCE</scope>
    <source>
        <strain evidence="3">CP</strain>
        <tissue evidence="3">Leaves</tissue>
    </source>
</reference>
<protein>
    <recommendedName>
        <fullName evidence="2">CCHC-type domain-containing protein</fullName>
    </recommendedName>
</protein>